<dbReference type="EMBL" id="JARRIG010000002">
    <property type="protein sequence ID" value="MFA4803803.1"/>
    <property type="molecule type" value="Genomic_DNA"/>
</dbReference>
<dbReference type="Pfam" id="PF03192">
    <property type="entry name" value="DUF257"/>
    <property type="match status" value="1"/>
</dbReference>
<proteinExistence type="predicted"/>
<sequence length="234" mass="26698">MESMNELFSLLDSLNPGEIVVMKTESSSYGPEFFAILLKKYSEIREKELVVVDMLDSLHVLSEHLKMFGFKDTFSNVPVLKVGGTINIGRIIKRVSIGGEHIVYIKKYQEILEDYLRENEKNTMALVLGYERLMALLSKYNDFYQIIIETQKLLGHKKLITIYVMDTSVTKKLPLDPLPELERIATTVIKAEPKEGAGIFRIEKMPTVGIVKRTIEITTPTIMSLLLTLKQVRT</sequence>
<accession>A0ABV4T246</accession>
<name>A0ABV4T246_9EURY</name>
<keyword evidence="2" id="KW-1185">Reference proteome</keyword>
<dbReference type="RefSeq" id="WP_372823338.1">
    <property type="nucleotide sequence ID" value="NZ_JARRIC010000002.1"/>
</dbReference>
<comment type="caution">
    <text evidence="1">The sequence shown here is derived from an EMBL/GenBank/DDBJ whole genome shotgun (WGS) entry which is preliminary data.</text>
</comment>
<evidence type="ECO:0000313" key="2">
    <source>
        <dbReference type="Proteomes" id="UP001571980"/>
    </source>
</evidence>
<gene>
    <name evidence="1" type="ORF">P8X34_03445</name>
</gene>
<evidence type="ECO:0000313" key="1">
    <source>
        <dbReference type="EMBL" id="MFA4803803.1"/>
    </source>
</evidence>
<dbReference type="Gene3D" id="3.40.50.11570">
    <property type="entry name" value="Protein of unknown function DUF257"/>
    <property type="match status" value="1"/>
</dbReference>
<dbReference type="Proteomes" id="UP001571980">
    <property type="component" value="Unassembled WGS sequence"/>
</dbReference>
<protein>
    <submittedName>
        <fullName evidence="1">DUF257 family protein</fullName>
    </submittedName>
</protein>
<organism evidence="1 2">
    <name type="scientific">Pyrococcus kukulkanii</name>
    <dbReference type="NCBI Taxonomy" id="1609559"/>
    <lineage>
        <taxon>Archaea</taxon>
        <taxon>Methanobacteriati</taxon>
        <taxon>Methanobacteriota</taxon>
        <taxon>Thermococci</taxon>
        <taxon>Thermococcales</taxon>
        <taxon>Thermococcaceae</taxon>
        <taxon>Pyrococcus</taxon>
    </lineage>
</organism>
<dbReference type="InterPro" id="IPR005489">
    <property type="entry name" value="DUF257"/>
</dbReference>
<reference evidence="1 2" key="1">
    <citation type="submission" date="2023-03" db="EMBL/GenBank/DDBJ databases">
        <title>Speciation in Pyrococcus: adaptation to high temperature as a mechanism.</title>
        <authorList>
            <person name="Gu J."/>
        </authorList>
    </citation>
    <scope>NUCLEOTIDE SEQUENCE [LARGE SCALE GENOMIC DNA]</scope>
    <source>
        <strain evidence="1 2">LMOA34</strain>
    </source>
</reference>